<evidence type="ECO:0000313" key="3">
    <source>
        <dbReference type="EMBL" id="PQL95599.1"/>
    </source>
</evidence>
<keyword evidence="3" id="KW-0808">Transferase</keyword>
<keyword evidence="4" id="KW-1185">Reference proteome</keyword>
<comment type="caution">
    <text evidence="3">The sequence shown here is derived from an EMBL/GenBank/DDBJ whole genome shotgun (WGS) entry which is preliminary data.</text>
</comment>
<dbReference type="InterPro" id="IPR011499">
    <property type="entry name" value="Lipid_A_biosynth_N"/>
</dbReference>
<feature type="transmembrane region" description="Helical" evidence="1">
    <location>
        <begin position="106"/>
        <end position="125"/>
    </location>
</feature>
<dbReference type="AlphaFoldDB" id="A0A2S8AGX3"/>
<keyword evidence="1" id="KW-0472">Membrane</keyword>
<organism evidence="3 4">
    <name type="scientific">Apibacter adventoris</name>
    <dbReference type="NCBI Taxonomy" id="1679466"/>
    <lineage>
        <taxon>Bacteria</taxon>
        <taxon>Pseudomonadati</taxon>
        <taxon>Bacteroidota</taxon>
        <taxon>Flavobacteriia</taxon>
        <taxon>Flavobacteriales</taxon>
        <taxon>Weeksellaceae</taxon>
        <taxon>Apibacter</taxon>
    </lineage>
</organism>
<feature type="transmembrane region" description="Helical" evidence="1">
    <location>
        <begin position="170"/>
        <end position="189"/>
    </location>
</feature>
<dbReference type="Proteomes" id="UP000238042">
    <property type="component" value="Unassembled WGS sequence"/>
</dbReference>
<keyword evidence="1" id="KW-1133">Transmembrane helix</keyword>
<feature type="domain" description="Lipid A biosynthesis N-terminal" evidence="2">
    <location>
        <begin position="22"/>
        <end position="93"/>
    </location>
</feature>
<evidence type="ECO:0000256" key="1">
    <source>
        <dbReference type="SAM" id="Phobius"/>
    </source>
</evidence>
<feature type="transmembrane region" description="Helical" evidence="1">
    <location>
        <begin position="14"/>
        <end position="30"/>
    </location>
</feature>
<accession>A0A2S8AGX3</accession>
<dbReference type="GO" id="GO:0009245">
    <property type="term" value="P:lipid A biosynthetic process"/>
    <property type="evidence" value="ECO:0007669"/>
    <property type="project" value="InterPro"/>
</dbReference>
<proteinExistence type="predicted"/>
<feature type="transmembrane region" description="Helical" evidence="1">
    <location>
        <begin position="51"/>
        <end position="70"/>
    </location>
</feature>
<dbReference type="Pfam" id="PF07578">
    <property type="entry name" value="LAB_N"/>
    <property type="match status" value="2"/>
</dbReference>
<dbReference type="SMART" id="SM01259">
    <property type="entry name" value="LAB_N"/>
    <property type="match status" value="2"/>
</dbReference>
<keyword evidence="3" id="KW-0012">Acyltransferase</keyword>
<feature type="domain" description="Lipid A biosynthesis N-terminal" evidence="2">
    <location>
        <begin position="141"/>
        <end position="212"/>
    </location>
</feature>
<protein>
    <submittedName>
        <fullName evidence="3">Lauroyl acyltransferase</fullName>
    </submittedName>
</protein>
<name>A0A2S8AGX3_9FLAO</name>
<sequence>MNFLADEVFLSDKFIRYIAISLGFFAQILFSSRMIIQWISAEKNKKVTSDLIFWQVSLLASIFMFIHGFLLHDFSIMLGQLITYYIYIRNIQLHNAWEKYPITLRYFIYSLPVIVIGLGVFNNAFDINKLFKQDPVWLIIWGSFGQILFTMRFVYQWIYSERIKKSELPMGFWLLSLTGSLMIFTYAIITLNPVLIAGQGVGIIAYSRNIIILKKNHVV</sequence>
<feature type="transmembrane region" description="Helical" evidence="1">
    <location>
        <begin position="137"/>
        <end position="158"/>
    </location>
</feature>
<evidence type="ECO:0000313" key="4">
    <source>
        <dbReference type="Proteomes" id="UP000238042"/>
    </source>
</evidence>
<dbReference type="GO" id="GO:0016020">
    <property type="term" value="C:membrane"/>
    <property type="evidence" value="ECO:0007669"/>
    <property type="project" value="GOC"/>
</dbReference>
<dbReference type="GO" id="GO:0016746">
    <property type="term" value="F:acyltransferase activity"/>
    <property type="evidence" value="ECO:0007669"/>
    <property type="project" value="UniProtKB-KW"/>
</dbReference>
<keyword evidence="1" id="KW-0812">Transmembrane</keyword>
<reference evidence="3 4" key="1">
    <citation type="submission" date="2018-02" db="EMBL/GenBank/DDBJ databases">
        <title>Genome sequences of Apibacter spp., gut symbionts of Asian honey bees.</title>
        <authorList>
            <person name="Kwong W.K."/>
            <person name="Steele M.I."/>
            <person name="Moran N.A."/>
        </authorList>
    </citation>
    <scope>NUCLEOTIDE SEQUENCE [LARGE SCALE GENOMIC DNA]</scope>
    <source>
        <strain evidence="4">wkB301</strain>
    </source>
</reference>
<gene>
    <name evidence="3" type="ORF">C4S77_01295</name>
</gene>
<dbReference type="GO" id="GO:0008915">
    <property type="term" value="F:lipid-A-disaccharide synthase activity"/>
    <property type="evidence" value="ECO:0007669"/>
    <property type="project" value="InterPro"/>
</dbReference>
<dbReference type="OrthoDB" id="9793186at2"/>
<dbReference type="EMBL" id="PSZM01000001">
    <property type="protein sequence ID" value="PQL95599.1"/>
    <property type="molecule type" value="Genomic_DNA"/>
</dbReference>
<evidence type="ECO:0000259" key="2">
    <source>
        <dbReference type="SMART" id="SM01259"/>
    </source>
</evidence>